<accession>A0A0P9KP15</accession>
<dbReference type="AlphaFoldDB" id="A0A0P9KP15"/>
<protein>
    <recommendedName>
        <fullName evidence="3">DUF1654 domain-containing protein</fullName>
    </recommendedName>
</protein>
<dbReference type="OrthoDB" id="9882904at2"/>
<sequence length="123" mass="14092">MYSFRSCEKNLRKILYAYTCKAKEDQMASVAHKLIATMSPAQILAARLQNIIRSHSAQGDRYAVIYKQLDEDQRHWDQIIAAIEDTEGVHVNIQSDGAARISWYLPETLRRPECGRRSSKTGH</sequence>
<organism evidence="1 2">
    <name type="scientific">Pseudomonas caricapapayae</name>
    <dbReference type="NCBI Taxonomy" id="46678"/>
    <lineage>
        <taxon>Bacteria</taxon>
        <taxon>Pseudomonadati</taxon>
        <taxon>Pseudomonadota</taxon>
        <taxon>Gammaproteobacteria</taxon>
        <taxon>Pseudomonadales</taxon>
        <taxon>Pseudomonadaceae</taxon>
        <taxon>Pseudomonas</taxon>
    </lineage>
</organism>
<proteinExistence type="predicted"/>
<evidence type="ECO:0000313" key="2">
    <source>
        <dbReference type="Proteomes" id="UP000278587"/>
    </source>
</evidence>
<dbReference type="Proteomes" id="UP000278587">
    <property type="component" value="Unassembled WGS sequence"/>
</dbReference>
<dbReference type="InterPro" id="IPR012449">
    <property type="entry name" value="Phage_F116_Orf28"/>
</dbReference>
<evidence type="ECO:0008006" key="3">
    <source>
        <dbReference type="Google" id="ProtNLM"/>
    </source>
</evidence>
<evidence type="ECO:0000313" key="1">
    <source>
        <dbReference type="EMBL" id="RMM06160.1"/>
    </source>
</evidence>
<gene>
    <name evidence="1" type="ORF">ALQ84_101414</name>
</gene>
<dbReference type="EMBL" id="RBOC01000160">
    <property type="protein sequence ID" value="RMM06160.1"/>
    <property type="molecule type" value="Genomic_DNA"/>
</dbReference>
<dbReference type="Pfam" id="PF07867">
    <property type="entry name" value="DUF1654"/>
    <property type="match status" value="1"/>
</dbReference>
<reference evidence="1 2" key="1">
    <citation type="submission" date="2018-08" db="EMBL/GenBank/DDBJ databases">
        <title>Recombination of ecologically and evolutionarily significant loci maintains genetic cohesion in the Pseudomonas syringae species complex.</title>
        <authorList>
            <person name="Dillon M."/>
            <person name="Thakur S."/>
            <person name="Almeida R.N.D."/>
            <person name="Weir B.S."/>
            <person name="Guttman D.S."/>
        </authorList>
    </citation>
    <scope>NUCLEOTIDE SEQUENCE [LARGE SCALE GENOMIC DNA]</scope>
    <source>
        <strain evidence="1 2">ICMP 4086</strain>
    </source>
</reference>
<name>A0A0P9KP15_9PSED</name>
<comment type="caution">
    <text evidence="1">The sequence shown here is derived from an EMBL/GenBank/DDBJ whole genome shotgun (WGS) entry which is preliminary data.</text>
</comment>